<organism evidence="2 3">
    <name type="scientific">Apiospora hydei</name>
    <dbReference type="NCBI Taxonomy" id="1337664"/>
    <lineage>
        <taxon>Eukaryota</taxon>
        <taxon>Fungi</taxon>
        <taxon>Dikarya</taxon>
        <taxon>Ascomycota</taxon>
        <taxon>Pezizomycotina</taxon>
        <taxon>Sordariomycetes</taxon>
        <taxon>Xylariomycetidae</taxon>
        <taxon>Amphisphaeriales</taxon>
        <taxon>Apiosporaceae</taxon>
        <taxon>Apiospora</taxon>
    </lineage>
</organism>
<feature type="domain" description="Prion-inhibition and propagation HeLo" evidence="1">
    <location>
        <begin position="6"/>
        <end position="107"/>
    </location>
</feature>
<evidence type="ECO:0000313" key="3">
    <source>
        <dbReference type="Proteomes" id="UP001433268"/>
    </source>
</evidence>
<dbReference type="EMBL" id="JAQQWN010000002">
    <property type="protein sequence ID" value="KAK8093428.1"/>
    <property type="molecule type" value="Genomic_DNA"/>
</dbReference>
<name>A0ABR1X9T8_9PEZI</name>
<evidence type="ECO:0000313" key="2">
    <source>
        <dbReference type="EMBL" id="KAK8093428.1"/>
    </source>
</evidence>
<dbReference type="InterPro" id="IPR029498">
    <property type="entry name" value="HeLo_dom"/>
</dbReference>
<comment type="caution">
    <text evidence="2">The sequence shown here is derived from an EMBL/GenBank/DDBJ whole genome shotgun (WGS) entry which is preliminary data.</text>
</comment>
<protein>
    <recommendedName>
        <fullName evidence="1">Prion-inhibition and propagation HeLo domain-containing protein</fullName>
    </recommendedName>
</protein>
<dbReference type="Gene3D" id="1.20.120.1020">
    <property type="entry name" value="Prion-inhibition and propagation, HeLo domain"/>
    <property type="match status" value="1"/>
</dbReference>
<dbReference type="InterPro" id="IPR038305">
    <property type="entry name" value="HeLo_sf"/>
</dbReference>
<dbReference type="Proteomes" id="UP001433268">
    <property type="component" value="Unassembled WGS sequence"/>
</dbReference>
<accession>A0ABR1X9T8</accession>
<gene>
    <name evidence="2" type="ORF">PG997_000113</name>
</gene>
<dbReference type="RefSeq" id="XP_066674201.1">
    <property type="nucleotide sequence ID" value="XM_066804428.1"/>
</dbReference>
<evidence type="ECO:0000259" key="1">
    <source>
        <dbReference type="Pfam" id="PF14479"/>
    </source>
</evidence>
<dbReference type="Pfam" id="PF14479">
    <property type="entry name" value="HeLo"/>
    <property type="match status" value="1"/>
</dbReference>
<proteinExistence type="predicted"/>
<keyword evidence="3" id="KW-1185">Reference proteome</keyword>
<sequence length="134" mass="15012">MAEIFGIVAGALSVAALFDNCVDSFEYIQLGRHFGRDFERCQLKLDVARIRLGRWGSAVKINKDPRFDIVTPLDKKSQNVRAILEEIKQLFQVVQKSSKRYGINVGDPPSGPPCFGPPVNQFAQINPFNLMPSF</sequence>
<dbReference type="GeneID" id="92037488"/>
<reference evidence="2 3" key="1">
    <citation type="submission" date="2023-01" db="EMBL/GenBank/DDBJ databases">
        <title>Analysis of 21 Apiospora genomes using comparative genomics revels a genus with tremendous synthesis potential of carbohydrate active enzymes and secondary metabolites.</title>
        <authorList>
            <person name="Sorensen T."/>
        </authorList>
    </citation>
    <scope>NUCLEOTIDE SEQUENCE [LARGE SCALE GENOMIC DNA]</scope>
    <source>
        <strain evidence="2 3">CBS 114990</strain>
    </source>
</reference>